<dbReference type="Proteomes" id="UP000186878">
    <property type="component" value="Unassembled WGS sequence"/>
</dbReference>
<keyword evidence="4" id="KW-1185">Reference proteome</keyword>
<dbReference type="STRING" id="404433.BTW07_16780"/>
<dbReference type="AlphaFoldDB" id="A0A1Q8SNI8"/>
<evidence type="ECO:0000313" key="3">
    <source>
        <dbReference type="EMBL" id="OLO02990.1"/>
    </source>
</evidence>
<keyword evidence="2" id="KW-0812">Transmembrane</keyword>
<evidence type="ECO:0000256" key="2">
    <source>
        <dbReference type="SAM" id="Phobius"/>
    </source>
</evidence>
<keyword evidence="2" id="KW-1133">Transmembrane helix</keyword>
<name>A0A1Q8SNI8_9GAMM</name>
<comment type="caution">
    <text evidence="3">The sequence shown here is derived from an EMBL/GenBank/DDBJ whole genome shotgun (WGS) entry which is preliminary data.</text>
</comment>
<sequence>MSQTLSLDQFRTAFHAGGLVSVAISASGGAFFITARSREGESLILGTTRDKKRRAFRDAGKAVAVMHKIGARHFEVDTSHWEPERTDDTRVRRPDAAERQHQAQQARSHDAWFRRQVQAALDDDRQPVDDQTVQARFAQRRAEARRLLENDT</sequence>
<accession>A0A1Q8SNI8</accession>
<dbReference type="RefSeq" id="WP_075571331.1">
    <property type="nucleotide sequence ID" value="NZ_MSDO01000026.1"/>
</dbReference>
<feature type="transmembrane region" description="Helical" evidence="2">
    <location>
        <begin position="12"/>
        <end position="33"/>
    </location>
</feature>
<dbReference type="OrthoDB" id="3174560at2"/>
<dbReference type="Gene3D" id="6.20.450.20">
    <property type="match status" value="1"/>
</dbReference>
<dbReference type="EMBL" id="MSDO01000026">
    <property type="protein sequence ID" value="OLO02990.1"/>
    <property type="molecule type" value="Genomic_DNA"/>
</dbReference>
<organism evidence="3 4">
    <name type="scientific">Salinicola socius</name>
    <dbReference type="NCBI Taxonomy" id="404433"/>
    <lineage>
        <taxon>Bacteria</taxon>
        <taxon>Pseudomonadati</taxon>
        <taxon>Pseudomonadota</taxon>
        <taxon>Gammaproteobacteria</taxon>
        <taxon>Oceanospirillales</taxon>
        <taxon>Halomonadaceae</taxon>
        <taxon>Salinicola</taxon>
    </lineage>
</organism>
<reference evidence="3 4" key="1">
    <citation type="submission" date="2016-12" db="EMBL/GenBank/DDBJ databases">
        <title>Draft genome sequences of strains Salinicola socius SMB35, Salinicola sp. MH3R3-1 and Chromohalobacter sp. SMB17 from the Verkhnekamsk potash mining region of Russia.</title>
        <authorList>
            <person name="Mavrodi D.V."/>
            <person name="Olsson B.E."/>
            <person name="Korsakova E.S."/>
            <person name="Pyankova A."/>
            <person name="Mavrodi O.V."/>
            <person name="Plotnikova E.G."/>
        </authorList>
    </citation>
    <scope>NUCLEOTIDE SEQUENCE [LARGE SCALE GENOMIC DNA]</scope>
    <source>
        <strain evidence="3 4">SMB35</strain>
    </source>
</reference>
<evidence type="ECO:0000256" key="1">
    <source>
        <dbReference type="SAM" id="MobiDB-lite"/>
    </source>
</evidence>
<proteinExistence type="predicted"/>
<protein>
    <recommendedName>
        <fullName evidence="5">Prevent host death protein Phd antitoxin</fullName>
    </recommendedName>
</protein>
<evidence type="ECO:0000313" key="4">
    <source>
        <dbReference type="Proteomes" id="UP000186878"/>
    </source>
</evidence>
<keyword evidence="2" id="KW-0472">Membrane</keyword>
<evidence type="ECO:0008006" key="5">
    <source>
        <dbReference type="Google" id="ProtNLM"/>
    </source>
</evidence>
<gene>
    <name evidence="3" type="ORF">BTW07_16780</name>
</gene>
<feature type="region of interest" description="Disordered" evidence="1">
    <location>
        <begin position="76"/>
        <end position="110"/>
    </location>
</feature>